<feature type="region of interest" description="Disordered" evidence="1">
    <location>
        <begin position="99"/>
        <end position="136"/>
    </location>
</feature>
<evidence type="ECO:0000313" key="2">
    <source>
        <dbReference type="EMBL" id="KAG7041103.1"/>
    </source>
</evidence>
<feature type="compositionally biased region" description="Basic and acidic residues" evidence="1">
    <location>
        <begin position="99"/>
        <end position="118"/>
    </location>
</feature>
<protein>
    <submittedName>
        <fullName evidence="2">Uncharacterized protein</fullName>
    </submittedName>
</protein>
<evidence type="ECO:0000256" key="1">
    <source>
        <dbReference type="SAM" id="MobiDB-lite"/>
    </source>
</evidence>
<evidence type="ECO:0000313" key="3">
    <source>
        <dbReference type="Proteomes" id="UP000699042"/>
    </source>
</evidence>
<proteinExistence type="predicted"/>
<comment type="caution">
    <text evidence="2">The sequence shown here is derived from an EMBL/GenBank/DDBJ whole genome shotgun (WGS) entry which is preliminary data.</text>
</comment>
<accession>A0A9P7QU03</accession>
<keyword evidence="3" id="KW-1185">Reference proteome</keyword>
<dbReference type="AlphaFoldDB" id="A0A9P7QU03"/>
<organism evidence="2 3">
    <name type="scientific">Colletotrichum scovillei</name>
    <dbReference type="NCBI Taxonomy" id="1209932"/>
    <lineage>
        <taxon>Eukaryota</taxon>
        <taxon>Fungi</taxon>
        <taxon>Dikarya</taxon>
        <taxon>Ascomycota</taxon>
        <taxon>Pezizomycotina</taxon>
        <taxon>Sordariomycetes</taxon>
        <taxon>Hypocreomycetidae</taxon>
        <taxon>Glomerellales</taxon>
        <taxon>Glomerellaceae</taxon>
        <taxon>Colletotrichum</taxon>
        <taxon>Colletotrichum acutatum species complex</taxon>
    </lineage>
</organism>
<reference evidence="2" key="1">
    <citation type="submission" date="2021-05" db="EMBL/GenBank/DDBJ databases">
        <title>Comparative genomics of three Colletotrichum scovillei strains and genetic complementation revealed genes involved fungal growth and virulence on chili pepper.</title>
        <authorList>
            <person name="Hsieh D.-K."/>
            <person name="Chuang S.-C."/>
            <person name="Chen C.-Y."/>
            <person name="Chao Y.-T."/>
            <person name="Lu M.-Y.J."/>
            <person name="Lee M.-H."/>
            <person name="Shih M.-C."/>
        </authorList>
    </citation>
    <scope>NUCLEOTIDE SEQUENCE</scope>
    <source>
        <strain evidence="2">Coll-153</strain>
    </source>
</reference>
<feature type="non-terminal residue" evidence="2">
    <location>
        <position position="1"/>
    </location>
</feature>
<dbReference type="Proteomes" id="UP000699042">
    <property type="component" value="Unassembled WGS sequence"/>
</dbReference>
<feature type="compositionally biased region" description="Polar residues" evidence="1">
    <location>
        <begin position="122"/>
        <end position="136"/>
    </location>
</feature>
<feature type="region of interest" description="Disordered" evidence="1">
    <location>
        <begin position="49"/>
        <end position="69"/>
    </location>
</feature>
<name>A0A9P7QU03_9PEZI</name>
<dbReference type="EMBL" id="JAESDN010000016">
    <property type="protein sequence ID" value="KAG7041103.1"/>
    <property type="molecule type" value="Genomic_DNA"/>
</dbReference>
<gene>
    <name evidence="2" type="ORF">JMJ77_008808</name>
</gene>
<sequence>CRYSSKLKHLAPAALGPPLDLLPFGVSSAGLGREWNRLLVYAADVLNKGEKNGNSLEQDQGRRTDTDQVPTTMMTIPSSNPLLPFVCNAPWNRRDCHLRSTYNTDHHPSRWRGTEAEHGASASCSKSVPSKPSNSD</sequence>